<dbReference type="InterPro" id="IPR008972">
    <property type="entry name" value="Cupredoxin"/>
</dbReference>
<evidence type="ECO:0000313" key="6">
    <source>
        <dbReference type="Proteomes" id="UP001057291"/>
    </source>
</evidence>
<feature type="domain" description="Plastocyanin-like" evidence="2">
    <location>
        <begin position="231"/>
        <end position="318"/>
    </location>
</feature>
<dbReference type="Pfam" id="PF07731">
    <property type="entry name" value="Cu-oxidase_2"/>
    <property type="match status" value="1"/>
</dbReference>
<protein>
    <submittedName>
        <fullName evidence="5">Spore coat protein A</fullName>
    </submittedName>
</protein>
<sequence>MLKRRLQPFVDQLPILKTLKPIKKDKDSTFYIVRMKEFYQKLHRDLPATRLWGYEGQYPGPTIVEKNEKVNVLWANHLPERHFLPVDKTIHGANKGAPEVRTVVHVHGGTTPPSSDGHPDAWFTRGFKQTGPQFKRKMYHYPNHQDATTLWYHDHALGITRLNIYAGLAGFYLVRDRHERSLSLPKGKYEIPLIIQDRSFHEDGSLYYPSKPQRASPKLPTPSIVPEFLGDFILVNGKIWPFLKVEPRKYRFRLLNASNTRSYIFSLSSGQPFFQIGTDGGFLQAPILVKQITLFPAERVDVIIDFSAHKGQQIILRNTGANANPKTTGLVMQFRVSLPLSGKDESTIPSRLKTIHRLPLNQVQKIRHLTLDQKKDRYGRQLLLLNNKRWDAPATETPRLGNIELWNLINLTNDTHPIHIHLIDFFILNRQPFDVQHFKRSGKIRFTGPPVPPAPYERGGKDTVRVESGKVTRIITTRFGPYTGNYVWHCHILEHEDNEMMRPLIVKPE</sequence>
<keyword evidence="5" id="KW-0167">Capsid protein</keyword>
<evidence type="ECO:0000259" key="4">
    <source>
        <dbReference type="Pfam" id="PF07732"/>
    </source>
</evidence>
<dbReference type="Proteomes" id="UP001057291">
    <property type="component" value="Unassembled WGS sequence"/>
</dbReference>
<dbReference type="Pfam" id="PF00394">
    <property type="entry name" value="Cu-oxidase"/>
    <property type="match status" value="1"/>
</dbReference>
<dbReference type="SUPFAM" id="SSF49503">
    <property type="entry name" value="Cupredoxins"/>
    <property type="match status" value="3"/>
</dbReference>
<feature type="domain" description="Plastocyanin-like" evidence="3">
    <location>
        <begin position="370"/>
        <end position="508"/>
    </location>
</feature>
<comment type="caution">
    <text evidence="5">The sequence shown here is derived from an EMBL/GenBank/DDBJ whole genome shotgun (WGS) entry which is preliminary data.</text>
</comment>
<dbReference type="RefSeq" id="WP_282200654.1">
    <property type="nucleotide sequence ID" value="NZ_BOQE01000001.1"/>
</dbReference>
<dbReference type="EMBL" id="BOQE01000001">
    <property type="protein sequence ID" value="GIM47702.1"/>
    <property type="molecule type" value="Genomic_DNA"/>
</dbReference>
<proteinExistence type="inferred from homology"/>
<dbReference type="GO" id="GO:0005507">
    <property type="term" value="F:copper ion binding"/>
    <property type="evidence" value="ECO:0007669"/>
    <property type="project" value="InterPro"/>
</dbReference>
<dbReference type="PANTHER" id="PTHR48267:SF1">
    <property type="entry name" value="BILIRUBIN OXIDASE"/>
    <property type="match status" value="1"/>
</dbReference>
<keyword evidence="6" id="KW-1185">Reference proteome</keyword>
<accession>A0AAV4LIK0</accession>
<name>A0AAV4LIK0_9BACL</name>
<evidence type="ECO:0000259" key="3">
    <source>
        <dbReference type="Pfam" id="PF07731"/>
    </source>
</evidence>
<comment type="similarity">
    <text evidence="1">Belongs to the multicopper oxidase family.</text>
</comment>
<dbReference type="Gene3D" id="2.60.40.420">
    <property type="entry name" value="Cupredoxins - blue copper proteins"/>
    <property type="match status" value="3"/>
</dbReference>
<dbReference type="PANTHER" id="PTHR48267">
    <property type="entry name" value="CUPREDOXIN SUPERFAMILY PROTEIN"/>
    <property type="match status" value="1"/>
</dbReference>
<dbReference type="InterPro" id="IPR001117">
    <property type="entry name" value="Cu-oxidase_2nd"/>
</dbReference>
<dbReference type="InterPro" id="IPR045087">
    <property type="entry name" value="Cu-oxidase_fam"/>
</dbReference>
<reference evidence="5" key="1">
    <citation type="journal article" date="2023" name="Int. J. Syst. Evol. Microbiol.">
        <title>Collibacillus ludicampi gen. nov., sp. nov., a new soil bacterium of the family Alicyclobacillaceae.</title>
        <authorList>
            <person name="Jojima T."/>
            <person name="Ioku Y."/>
            <person name="Fukuta Y."/>
            <person name="Shirasaka N."/>
            <person name="Matsumura Y."/>
            <person name="Mori M."/>
        </authorList>
    </citation>
    <scope>NUCLEOTIDE SEQUENCE</scope>
    <source>
        <strain evidence="5">TP075</strain>
    </source>
</reference>
<dbReference type="GO" id="GO:0016491">
    <property type="term" value="F:oxidoreductase activity"/>
    <property type="evidence" value="ECO:0007669"/>
    <property type="project" value="InterPro"/>
</dbReference>
<dbReference type="FunFam" id="2.60.40.420:FF:000087">
    <property type="entry name" value="Spore coat protein A"/>
    <property type="match status" value="1"/>
</dbReference>
<dbReference type="InterPro" id="IPR011706">
    <property type="entry name" value="Cu-oxidase_C"/>
</dbReference>
<evidence type="ECO:0000259" key="2">
    <source>
        <dbReference type="Pfam" id="PF00394"/>
    </source>
</evidence>
<gene>
    <name evidence="5" type="primary">cotA_2</name>
    <name evidence="5" type="ORF">DNHGIG_32510</name>
</gene>
<evidence type="ECO:0000313" key="5">
    <source>
        <dbReference type="EMBL" id="GIM47702.1"/>
    </source>
</evidence>
<dbReference type="AlphaFoldDB" id="A0AAV4LIK0"/>
<evidence type="ECO:0000256" key="1">
    <source>
        <dbReference type="ARBA" id="ARBA00010609"/>
    </source>
</evidence>
<organism evidence="5 6">
    <name type="scientific">Collibacillus ludicampi</name>
    <dbReference type="NCBI Taxonomy" id="2771369"/>
    <lineage>
        <taxon>Bacteria</taxon>
        <taxon>Bacillati</taxon>
        <taxon>Bacillota</taxon>
        <taxon>Bacilli</taxon>
        <taxon>Bacillales</taxon>
        <taxon>Alicyclobacillaceae</taxon>
        <taxon>Collibacillus</taxon>
    </lineage>
</organism>
<dbReference type="Pfam" id="PF07732">
    <property type="entry name" value="Cu-oxidase_3"/>
    <property type="match status" value="1"/>
</dbReference>
<dbReference type="CDD" id="cd13868">
    <property type="entry name" value="CuRO_2_CotA_like"/>
    <property type="match status" value="1"/>
</dbReference>
<dbReference type="CDD" id="cd13844">
    <property type="entry name" value="CuRO_1_BOD_CotA_like"/>
    <property type="match status" value="1"/>
</dbReference>
<keyword evidence="5" id="KW-0946">Virion</keyword>
<feature type="domain" description="Plastocyanin-like" evidence="4">
    <location>
        <begin position="101"/>
        <end position="178"/>
    </location>
</feature>
<dbReference type="InterPro" id="IPR011707">
    <property type="entry name" value="Cu-oxidase-like_N"/>
</dbReference>
<dbReference type="CDD" id="cd13891">
    <property type="entry name" value="CuRO_3_CotA_like"/>
    <property type="match status" value="1"/>
</dbReference>